<feature type="non-terminal residue" evidence="2">
    <location>
        <position position="1"/>
    </location>
</feature>
<dbReference type="PANTHER" id="PTHR35902">
    <property type="entry name" value="S-LAYER DOMAIN-LIKE PROTEIN-RELATED"/>
    <property type="match status" value="1"/>
</dbReference>
<dbReference type="Gene3D" id="2.60.40.10">
    <property type="entry name" value="Immunoglobulins"/>
    <property type="match status" value="2"/>
</dbReference>
<reference evidence="2" key="1">
    <citation type="journal article" date="2020" name="mSystems">
        <title>Genome- and Community-Level Interaction Insights into Carbon Utilization and Element Cycling Functions of Hydrothermarchaeota in Hydrothermal Sediment.</title>
        <authorList>
            <person name="Zhou Z."/>
            <person name="Liu Y."/>
            <person name="Xu W."/>
            <person name="Pan J."/>
            <person name="Luo Z.H."/>
            <person name="Li M."/>
        </authorList>
    </citation>
    <scope>NUCLEOTIDE SEQUENCE [LARGE SCALE GENOMIC DNA]</scope>
    <source>
        <strain evidence="2">HyVt-456</strain>
    </source>
</reference>
<name>A0A7V1M1N0_CALAY</name>
<dbReference type="InterPro" id="IPR013783">
    <property type="entry name" value="Ig-like_fold"/>
</dbReference>
<dbReference type="SUPFAM" id="SSF49373">
    <property type="entry name" value="Invasin/intimin cell-adhesion fragments"/>
    <property type="match status" value="2"/>
</dbReference>
<dbReference type="EMBL" id="DRLD01000366">
    <property type="protein sequence ID" value="HED11594.1"/>
    <property type="molecule type" value="Genomic_DNA"/>
</dbReference>
<proteinExistence type="predicted"/>
<sequence>SGVIKVTPGTAASVAAITATTVSGQANSFISDSLGVQVKDTYGNVVPGVNVAWTTPTDGQLSPGDTPPDVTDSQGISRSKWRLRSSSSVNDTAYATPTGLPAVQFVASVLSSSADSLNYVSGSGQSDSIGAALAQPFVIQVVDSLGNPVPNVNITFSIASTPNRAAGQTLSTVSTTTDGSGNASTTLTLGDKVGTYTVSAYNGSLLNSPQSFTATATAGTVKSLEIVSGNAQTDTVGTIPVFPLKVKALDSGGNAVSGVTLTWTATSDGLVNGASSASRSTNSSGVDSVSWTLRTAAGADTVTVAASGVTTKIYTATAVAGAPATIAVVSGNNRTTVAGSHQKIVARVADQYNNDVSGAQVSFKPANRMSALNSTSNDSGLVSAIYSTPADSNLTVARAILSSPADTALFNVYGIRYVSNSLSPKSVATGESVTFYLRVNNPGLDAVPLDTSQSTLTVSYNNVLTSTTLDSPLTLAAGSQNLLKFKAVTIAGGFPSGTYTPEIELVGRGSYSSMNGSFFTDPGELSISPLDINFVSIPNAQDTVVVRGGSITEIQMQVTNNSNLTISGLVADLTFSPDYGFVETFISGPDSLLGGQSGTYRYSLNIPSASSTGLITVDGNISGVFSSNNEAVSDLSADATDQFRVVPSASLVWTTYAPNPLSEGQSVSFTAGVRNDGSYDILLNKDSTYLQFGAQTFLLSSNQALEGNGVTTSLSFTAANLSLAAGSYNGTLVIRGTEVGNDFRDTLLTTSSGLSALTVQTVADINTQSLTLSDTQVSQGESGQTLNLQIQNIGGATAMINAADSIRFNYSSTYSLALTSGQTFPLAIPGGSSVTLTWAVTVDEAAATGSDTFTARIAFSDSNSATAYVENNLSVSDTWTVLSKADLSVAEVTAAATRVSQGQTGLSLNIKIKNLGQTAARVDTLYPGFKRNINSYSTATSFPFTLAGGDSQTVSFSVAIDSNAATGIDSIRGISNGVNSRTSAALSSTSAYLDSWRVYEAADIVINSVTSSFSRVNRGQQNVPVDVVVTNQGQATVLIDSLKLANSPANSTTDTRLTAIDSLTAGQSKTYSFSSDISSSAGGSIILGAEFFGRDAVSNAAVNRNNPIVRDTLTVGDAAVLVIDSVYTDVTNFTQGQGNVRVNSAVRNSGTTRIQLDAAGINIRRITAGAGAGITATRVSPATLPSISPGDVAVLTFEIASATSPRDSGSVEFDGYAYGTDVISDQPDSVFSAVKKDTAYMDTPAAPTVIAISNPVSVTEGEQNIPVTMTVRNRGSARVRVESVDLNFYNSGGQSANADYTRQYSTPPLPFTMNGWQDTTVSYVVGVVDSAANLGTVSHRGVARGTELNRAVSLSDSSADLSSWTVFGTGALEVVSVTASRDSVSTGDQNIPVQVNIKNGGANPVQVDTVRLNISGGSYADTSLVIYPNDLLQPSTSKVYTLNVDVLSSSSSGVATLNARVEGVDQNTAQAVSDPAATTTDSWLVQQAFNATITDNTPTQVSTNQSITSLVTLVNSGEARLQIDTSLTTLYPKNSPGNFVKLASSSPRVVEGKETVQLIFRPTISTVAFTDSLILNLQGTENSDSYGQTHTAPNILTVQDQAVMVIDSTVAARDSVSQGETENVSIYVSNTGTADLIVDSLVFANYGLPASLTPALPYTVSGGARQKFDAGVDVSTSGSTGNVSLDVRGVGHDGNSAAAANDASAGVADQWVVTTPADVFVSAVVSQDTLVSQGQTGLNVDVKIKNNGQTPVTISDVRLSPRIGLYKVSWPAFNVRLNGNDSLSFTATVDVKDNSATGRDSLYARASYTNIYTSATGDTLSTVFHSWRIRGVPKVNILSVSTDPVTVSRGQGSIPVQVRVENSGTSDATINSVALNFTLGNANYSTGAVSPATPLTLRSGLEQIFTIPVSVNGTAATGTDSISAQLNITEALSGNTYDVIDSTIIDTWTVQSRAVVAIDSVVITPAAASTGQGGLSGAVYISSAANSASADVLIDSVALNFSLGGTTQNSSFTIARRDVPTLPARLQQGNSLRFDFDVDVDAAAGSGAYVVDGYTVYRDANDDSTITLNTASQTDTLTVQQKAALVVEALRVVPDTVSQGQTHGRIYIDIRNSGEATAEIDGSSLTFNPVVDFQEIYLTPATPFQLAGGVRDTMVYSFVAPSTITGQAGVDASVSGKDINTDAALSAASSSTTYFEVQTAASPTVTQTTPNSTPGEQNEQFRVRIYNDGQATIVLDPATTTLNIVGTAYKIPLDVTSPTIIAATPDTTELVFRDTLLTGLATDEYPLTVTLNGTTNKAAYNNELDAGSLAYGQGLVVINTIGIVGSDRVLQGETGMVVNMVVSNTSIPLSIDSSNTILIFRDHISSAQYFMDNLHRLDTLTILPVGTSTLQFGFDVPLTYPVGQTDIYGQISLDNGSIVNESSVYDELFVQSGANAHFVAGTVQPDSVVKNETVSFALSYVNTGTSDLSLNADSSYIDFPGTTIPRAALSAKFTLGGGDTTRLVFNEVTIPSSETTGLKDIQWRLYGTLINGNVYTNDSLETGVFEIIPSAQLVFARIIIDSAQVPRGQRDVPVTYRLQNSGASDAVVSNINFNFNQNGQSVTSDWLLASSGLFPDTVLAGSSKDLRVLFNVAEDARLGDDVPAPAVTYSDIRAPGVSNTTGTVLVNDTVRVISPGLVRMDSLTFAAASPTPNAPNVNIDQPFNLAMHLSNNGGIDLDSVWISVTRNNNSVGRVTVAGLPAGAVKTVDLASDSLSLSGNFTYTAVIDSARDSGGRRVTIDQPLDNSEIVIVQQASRLSINSLSITAPASATDSSVAVGQSFTVKATVDHTGDSDFGNGRLQLNLPANFSFDGSAAEQTISPAQLTASWQVKADQATPADWDTLRVVFSAVPLDANTAAAADTGNSRQQTLVRAQAAAQIAINTFEKTTPQASRDTLSTAQTFTLRSVMQFNASSSDRKATILLPEGYAVQGASEQSVTTDTLLWTLRAPNERSAQLSGRDTVFILFSATDVNSGLDLLKRDTLTFLLQERSRLRVLSAISAPQGAADGFISTGQKFVLKTEVRNEGEAAIDGSGTLRLEASGGLLFAATGTARLEHNSIRADVYLDTVIAP</sequence>
<evidence type="ECO:0008006" key="3">
    <source>
        <dbReference type="Google" id="ProtNLM"/>
    </source>
</evidence>
<feature type="non-terminal residue" evidence="2">
    <location>
        <position position="3111"/>
    </location>
</feature>
<dbReference type="PANTHER" id="PTHR35902:SF6">
    <property type="entry name" value="CONSERVED WITHIN P. AEROPHILUM"/>
    <property type="match status" value="1"/>
</dbReference>
<gene>
    <name evidence="2" type="ORF">ENJ10_12960</name>
</gene>
<protein>
    <recommendedName>
        <fullName evidence="3">Big-1 domain-containing protein</fullName>
    </recommendedName>
</protein>
<organism evidence="2">
    <name type="scientific">Caldithrix abyssi</name>
    <dbReference type="NCBI Taxonomy" id="187145"/>
    <lineage>
        <taxon>Bacteria</taxon>
        <taxon>Pseudomonadati</taxon>
        <taxon>Calditrichota</taxon>
        <taxon>Calditrichia</taxon>
        <taxon>Calditrichales</taxon>
        <taxon>Calditrichaceae</taxon>
        <taxon>Caldithrix</taxon>
    </lineage>
</organism>
<evidence type="ECO:0000313" key="2">
    <source>
        <dbReference type="EMBL" id="HED11594.1"/>
    </source>
</evidence>
<dbReference type="InterPro" id="IPR008964">
    <property type="entry name" value="Invasin/intimin_cell_adhesion"/>
</dbReference>
<accession>A0A7V1M1N0</accession>
<comment type="caution">
    <text evidence="2">The sequence shown here is derived from an EMBL/GenBank/DDBJ whole genome shotgun (WGS) entry which is preliminary data.</text>
</comment>
<feature type="region of interest" description="Disordered" evidence="1">
    <location>
        <begin position="55"/>
        <end position="75"/>
    </location>
</feature>
<evidence type="ECO:0000256" key="1">
    <source>
        <dbReference type="SAM" id="MobiDB-lite"/>
    </source>
</evidence>
<dbReference type="Proteomes" id="UP000886005">
    <property type="component" value="Unassembled WGS sequence"/>
</dbReference>
<dbReference type="Gene3D" id="2.60.40.1120">
    <property type="entry name" value="Carboxypeptidase-like, regulatory domain"/>
    <property type="match status" value="1"/>
</dbReference>